<evidence type="ECO:0000313" key="2">
    <source>
        <dbReference type="EMBL" id="KAK3277218.1"/>
    </source>
</evidence>
<dbReference type="EMBL" id="LGRX02006213">
    <property type="protein sequence ID" value="KAK3277218.1"/>
    <property type="molecule type" value="Genomic_DNA"/>
</dbReference>
<sequence>MHRQFNLRCRSQEGKRFSYRNYNVVVCARELLNTIYEVVVVLYVGPWVWEPPSPGGSPPSPDYGPEEEEQPTLHGDRGSERRVVDYVND</sequence>
<keyword evidence="3" id="KW-1185">Reference proteome</keyword>
<feature type="region of interest" description="Disordered" evidence="1">
    <location>
        <begin position="53"/>
        <end position="89"/>
    </location>
</feature>
<evidence type="ECO:0000256" key="1">
    <source>
        <dbReference type="SAM" id="MobiDB-lite"/>
    </source>
</evidence>
<gene>
    <name evidence="2" type="ORF">CYMTET_14763</name>
</gene>
<feature type="compositionally biased region" description="Basic and acidic residues" evidence="1">
    <location>
        <begin position="74"/>
        <end position="89"/>
    </location>
</feature>
<reference evidence="2 3" key="1">
    <citation type="journal article" date="2015" name="Genome Biol. Evol.">
        <title>Comparative Genomics of a Bacterivorous Green Alga Reveals Evolutionary Causalities and Consequences of Phago-Mixotrophic Mode of Nutrition.</title>
        <authorList>
            <person name="Burns J.A."/>
            <person name="Paasch A."/>
            <person name="Narechania A."/>
            <person name="Kim E."/>
        </authorList>
    </citation>
    <scope>NUCLEOTIDE SEQUENCE [LARGE SCALE GENOMIC DNA]</scope>
    <source>
        <strain evidence="2 3">PLY_AMNH</strain>
    </source>
</reference>
<name>A0AAE0L9Q0_9CHLO</name>
<evidence type="ECO:0000313" key="3">
    <source>
        <dbReference type="Proteomes" id="UP001190700"/>
    </source>
</evidence>
<accession>A0AAE0L9Q0</accession>
<dbReference type="Proteomes" id="UP001190700">
    <property type="component" value="Unassembled WGS sequence"/>
</dbReference>
<dbReference type="AlphaFoldDB" id="A0AAE0L9Q0"/>
<comment type="caution">
    <text evidence="2">The sequence shown here is derived from an EMBL/GenBank/DDBJ whole genome shotgun (WGS) entry which is preliminary data.</text>
</comment>
<protein>
    <submittedName>
        <fullName evidence="2">Uncharacterized protein</fullName>
    </submittedName>
</protein>
<organism evidence="2 3">
    <name type="scientific">Cymbomonas tetramitiformis</name>
    <dbReference type="NCBI Taxonomy" id="36881"/>
    <lineage>
        <taxon>Eukaryota</taxon>
        <taxon>Viridiplantae</taxon>
        <taxon>Chlorophyta</taxon>
        <taxon>Pyramimonadophyceae</taxon>
        <taxon>Pyramimonadales</taxon>
        <taxon>Pyramimonadaceae</taxon>
        <taxon>Cymbomonas</taxon>
    </lineage>
</organism>
<feature type="compositionally biased region" description="Pro residues" evidence="1">
    <location>
        <begin position="53"/>
        <end position="62"/>
    </location>
</feature>
<proteinExistence type="predicted"/>